<organism evidence="2 3">
    <name type="scientific">Chlamydomonas eustigma</name>
    <dbReference type="NCBI Taxonomy" id="1157962"/>
    <lineage>
        <taxon>Eukaryota</taxon>
        <taxon>Viridiplantae</taxon>
        <taxon>Chlorophyta</taxon>
        <taxon>core chlorophytes</taxon>
        <taxon>Chlorophyceae</taxon>
        <taxon>CS clade</taxon>
        <taxon>Chlamydomonadales</taxon>
        <taxon>Chlamydomonadaceae</taxon>
        <taxon>Chlamydomonas</taxon>
    </lineage>
</organism>
<sequence length="300" mass="32977">MGRKELVVPSAIVASAVQGCFSALENDCWYQCDVDSCKKWFYLRNRKVHIEAVARASNKRDPELVSYVCSVFLPRWACPSCSGPVNYPEGRWLPLALRDNDMLQSSSSAPPSSAKEDIGSSNASTMEAVQPEVQPACPVICDWCKDHGRTDCCDLTLHEECRSVDTSWPAPVVSVPQGWQEGRQLRSTNLKSYKVFRATLMGRNKVFVIDRHQKLVKAANRYSCLNGSGCTSAADPSSTASASGSGCEWPDLLVPASSTNSVGTTVPQWIATEKLERLWKDTGGHQLKAMLDQALVHIHK</sequence>
<evidence type="ECO:0000313" key="2">
    <source>
        <dbReference type="EMBL" id="GAX86550.1"/>
    </source>
</evidence>
<proteinExistence type="predicted"/>
<dbReference type="EMBL" id="BEGY01000358">
    <property type="protein sequence ID" value="GAX86550.1"/>
    <property type="molecule type" value="Genomic_DNA"/>
</dbReference>
<name>A0A250XUL0_9CHLO</name>
<dbReference type="PROSITE" id="PS51257">
    <property type="entry name" value="PROKAR_LIPOPROTEIN"/>
    <property type="match status" value="1"/>
</dbReference>
<feature type="region of interest" description="Disordered" evidence="1">
    <location>
        <begin position="103"/>
        <end position="125"/>
    </location>
</feature>
<evidence type="ECO:0000256" key="1">
    <source>
        <dbReference type="SAM" id="MobiDB-lite"/>
    </source>
</evidence>
<keyword evidence="3" id="KW-1185">Reference proteome</keyword>
<protein>
    <submittedName>
        <fullName evidence="2">Uncharacterized protein</fullName>
    </submittedName>
</protein>
<dbReference type="Proteomes" id="UP000232323">
    <property type="component" value="Unassembled WGS sequence"/>
</dbReference>
<dbReference type="AlphaFoldDB" id="A0A250XUL0"/>
<comment type="caution">
    <text evidence="2">The sequence shown here is derived from an EMBL/GenBank/DDBJ whole genome shotgun (WGS) entry which is preliminary data.</text>
</comment>
<accession>A0A250XUL0</accession>
<reference evidence="2 3" key="1">
    <citation type="submission" date="2017-08" db="EMBL/GenBank/DDBJ databases">
        <title>Acidophilic green algal genome provides insights into adaptation to an acidic environment.</title>
        <authorList>
            <person name="Hirooka S."/>
            <person name="Hirose Y."/>
            <person name="Kanesaki Y."/>
            <person name="Higuchi S."/>
            <person name="Fujiwara T."/>
            <person name="Onuma R."/>
            <person name="Era A."/>
            <person name="Ohbayashi R."/>
            <person name="Uzuka A."/>
            <person name="Nozaki H."/>
            <person name="Yoshikawa H."/>
            <person name="Miyagishima S.Y."/>
        </authorList>
    </citation>
    <scope>NUCLEOTIDE SEQUENCE [LARGE SCALE GENOMIC DNA]</scope>
    <source>
        <strain evidence="2 3">NIES-2499</strain>
    </source>
</reference>
<gene>
    <name evidence="2" type="ORF">CEUSTIGMA_g13957.t1</name>
</gene>
<evidence type="ECO:0000313" key="3">
    <source>
        <dbReference type="Proteomes" id="UP000232323"/>
    </source>
</evidence>